<evidence type="ECO:0000313" key="11">
    <source>
        <dbReference type="Proteomes" id="UP001336020"/>
    </source>
</evidence>
<sequence>MNLKLTAEERAFRDELRTFYTTEFPAELREKVAAGKSLGKDEFVRAQKILNARGLAVPNWPVEWGGKDWTPVQRNIWLTEMQLASVPEPLPFNTSMIGPVLAQFASQEVKERFLPATANLDIWWCQGFSEPEAGSDLASLKTRAVRDGADYIVNGQKTWTTLGQHADWIFCLVRTNPDVKKQAGISMLLIDMSTPGITVRPIKLIDGSYEVNEVFFEDVRVPAENLVGEENAGWTYAKFLLGNERIGITRVGATKVKLARAKSFAAETRLGEGTLLEDPLFAARLAELENELIALELTQLRVVASSSDGRPNPASSLLKIRGSELQQAATELLVDIAGPDSLPTGSDDIDSPEWAQLTTGTYLNNRKVTIYGGSSEVQRSIIASSILGL</sequence>
<dbReference type="InterPro" id="IPR052161">
    <property type="entry name" value="Mycobact_Acyl-CoA_DH"/>
</dbReference>
<dbReference type="Pfam" id="PF00441">
    <property type="entry name" value="Acyl-CoA_dh_1"/>
    <property type="match status" value="1"/>
</dbReference>
<dbReference type="InterPro" id="IPR046373">
    <property type="entry name" value="Acyl-CoA_Oxase/DH_mid-dom_sf"/>
</dbReference>
<evidence type="ECO:0000256" key="5">
    <source>
        <dbReference type="ARBA" id="ARBA00023002"/>
    </source>
</evidence>
<evidence type="ECO:0000313" key="10">
    <source>
        <dbReference type="EMBL" id="MEE2060259.1"/>
    </source>
</evidence>
<evidence type="ECO:0000256" key="3">
    <source>
        <dbReference type="ARBA" id="ARBA00022630"/>
    </source>
</evidence>
<feature type="domain" description="Acyl-CoA dehydrogenase/oxidase N-terminal" evidence="9">
    <location>
        <begin position="6"/>
        <end position="119"/>
    </location>
</feature>
<protein>
    <submittedName>
        <fullName evidence="10">Acyl-CoA dehydrogenase family protein</fullName>
    </submittedName>
</protein>
<keyword evidence="3 6" id="KW-0285">Flavoprotein</keyword>
<dbReference type="PANTHER" id="PTHR43292:SF3">
    <property type="entry name" value="ACYL-COA DEHYDROGENASE FADE29"/>
    <property type="match status" value="1"/>
</dbReference>
<dbReference type="InterPro" id="IPR006091">
    <property type="entry name" value="Acyl-CoA_Oxase/DH_mid-dom"/>
</dbReference>
<keyword evidence="4 6" id="KW-0274">FAD</keyword>
<evidence type="ECO:0000256" key="4">
    <source>
        <dbReference type="ARBA" id="ARBA00022827"/>
    </source>
</evidence>
<evidence type="ECO:0000259" key="9">
    <source>
        <dbReference type="Pfam" id="PF02771"/>
    </source>
</evidence>
<feature type="domain" description="Acyl-CoA dehydrogenase/oxidase C-terminal" evidence="7">
    <location>
        <begin position="231"/>
        <end position="386"/>
    </location>
</feature>
<dbReference type="InterPro" id="IPR009075">
    <property type="entry name" value="AcylCo_DH/oxidase_C"/>
</dbReference>
<comment type="cofactor">
    <cofactor evidence="1 6">
        <name>FAD</name>
        <dbReference type="ChEBI" id="CHEBI:57692"/>
    </cofactor>
</comment>
<evidence type="ECO:0000259" key="7">
    <source>
        <dbReference type="Pfam" id="PF00441"/>
    </source>
</evidence>
<evidence type="ECO:0000256" key="6">
    <source>
        <dbReference type="RuleBase" id="RU362125"/>
    </source>
</evidence>
<dbReference type="InterPro" id="IPR009100">
    <property type="entry name" value="AcylCoA_DH/oxidase_NM_dom_sf"/>
</dbReference>
<gene>
    <name evidence="10" type="ORF">Q7514_22310</name>
</gene>
<dbReference type="InterPro" id="IPR037069">
    <property type="entry name" value="AcylCoA_DH/ox_N_sf"/>
</dbReference>
<dbReference type="Gene3D" id="1.10.540.10">
    <property type="entry name" value="Acyl-CoA dehydrogenase/oxidase, N-terminal domain"/>
    <property type="match status" value="1"/>
</dbReference>
<accession>A0ABU7LFB9</accession>
<comment type="similarity">
    <text evidence="2 6">Belongs to the acyl-CoA dehydrogenase family.</text>
</comment>
<dbReference type="Pfam" id="PF02770">
    <property type="entry name" value="Acyl-CoA_dh_M"/>
    <property type="match status" value="1"/>
</dbReference>
<reference evidence="10 11" key="1">
    <citation type="submission" date="2023-07" db="EMBL/GenBank/DDBJ databases">
        <authorList>
            <person name="Girao M."/>
            <person name="Carvalho M.F."/>
        </authorList>
    </citation>
    <scope>NUCLEOTIDE SEQUENCE [LARGE SCALE GENOMIC DNA]</scope>
    <source>
        <strain evidence="10 11">YIM65754</strain>
    </source>
</reference>
<name>A0ABU7LFB9_9NOCA</name>
<organism evidence="10 11">
    <name type="scientific">Rhodococcus artemisiae</name>
    <dbReference type="NCBI Taxonomy" id="714159"/>
    <lineage>
        <taxon>Bacteria</taxon>
        <taxon>Bacillati</taxon>
        <taxon>Actinomycetota</taxon>
        <taxon>Actinomycetes</taxon>
        <taxon>Mycobacteriales</taxon>
        <taxon>Nocardiaceae</taxon>
        <taxon>Rhodococcus</taxon>
    </lineage>
</organism>
<comment type="caution">
    <text evidence="10">The sequence shown here is derived from an EMBL/GenBank/DDBJ whole genome shotgun (WGS) entry which is preliminary data.</text>
</comment>
<dbReference type="SUPFAM" id="SSF47203">
    <property type="entry name" value="Acyl-CoA dehydrogenase C-terminal domain-like"/>
    <property type="match status" value="1"/>
</dbReference>
<keyword evidence="5 6" id="KW-0560">Oxidoreductase</keyword>
<dbReference type="PANTHER" id="PTHR43292">
    <property type="entry name" value="ACYL-COA DEHYDROGENASE"/>
    <property type="match status" value="1"/>
</dbReference>
<dbReference type="InterPro" id="IPR013786">
    <property type="entry name" value="AcylCoA_DH/ox_N"/>
</dbReference>
<dbReference type="RefSeq" id="WP_330135437.1">
    <property type="nucleotide sequence ID" value="NZ_JAUTXY010000011.1"/>
</dbReference>
<dbReference type="InterPro" id="IPR036250">
    <property type="entry name" value="AcylCo_DH-like_C"/>
</dbReference>
<dbReference type="Proteomes" id="UP001336020">
    <property type="component" value="Unassembled WGS sequence"/>
</dbReference>
<keyword evidence="11" id="KW-1185">Reference proteome</keyword>
<dbReference type="SUPFAM" id="SSF56645">
    <property type="entry name" value="Acyl-CoA dehydrogenase NM domain-like"/>
    <property type="match status" value="1"/>
</dbReference>
<evidence type="ECO:0000256" key="2">
    <source>
        <dbReference type="ARBA" id="ARBA00009347"/>
    </source>
</evidence>
<dbReference type="Gene3D" id="1.20.140.10">
    <property type="entry name" value="Butyryl-CoA Dehydrogenase, subunit A, domain 3"/>
    <property type="match status" value="1"/>
</dbReference>
<dbReference type="Pfam" id="PF02771">
    <property type="entry name" value="Acyl-CoA_dh_N"/>
    <property type="match status" value="1"/>
</dbReference>
<evidence type="ECO:0000259" key="8">
    <source>
        <dbReference type="Pfam" id="PF02770"/>
    </source>
</evidence>
<evidence type="ECO:0000256" key="1">
    <source>
        <dbReference type="ARBA" id="ARBA00001974"/>
    </source>
</evidence>
<feature type="domain" description="Acyl-CoA oxidase/dehydrogenase middle" evidence="8">
    <location>
        <begin position="125"/>
        <end position="219"/>
    </location>
</feature>
<dbReference type="EMBL" id="JAUTXY010000011">
    <property type="protein sequence ID" value="MEE2060259.1"/>
    <property type="molecule type" value="Genomic_DNA"/>
</dbReference>
<dbReference type="Gene3D" id="2.40.110.10">
    <property type="entry name" value="Butyryl-CoA Dehydrogenase, subunit A, domain 2"/>
    <property type="match status" value="1"/>
</dbReference>
<proteinExistence type="inferred from homology"/>